<evidence type="ECO:0000313" key="2">
    <source>
        <dbReference type="EMBL" id="PPI14407.1"/>
    </source>
</evidence>
<keyword evidence="3" id="KW-1185">Reference proteome</keyword>
<reference evidence="1 3" key="1">
    <citation type="submission" date="2015-04" db="EMBL/GenBank/DDBJ databases">
        <title>Draft genome sequence of Rathayibacter toxicus strain FH-142 (AKA 70134 or CS 32), a Western Australian isolate.</title>
        <authorList>
            <consortium name="Consortium for Microbial Forensics and Genomics (microFORGE)"/>
            <person name="Knight B.M."/>
            <person name="Roberts D.P."/>
            <person name="Lin D."/>
            <person name="Hari K."/>
            <person name="Fletcher J."/>
            <person name="Melcher U."/>
            <person name="Blagden T."/>
            <person name="Luster D.G."/>
            <person name="Sechler A.J."/>
            <person name="Schneider W.L."/>
            <person name="Winegar R.A."/>
        </authorList>
    </citation>
    <scope>NUCLEOTIDE SEQUENCE [LARGE SCALE GENOMIC DNA]</scope>
    <source>
        <strain evidence="1 3">FH142</strain>
    </source>
</reference>
<name>A0A0C5BAF1_9MICO</name>
<dbReference type="Proteomes" id="UP000052979">
    <property type="component" value="Unassembled WGS sequence"/>
</dbReference>
<comment type="caution">
    <text evidence="1">The sequence shown here is derived from an EMBL/GenBank/DDBJ whole genome shotgun (WGS) entry which is preliminary data.</text>
</comment>
<gene>
    <name evidence="2" type="ORF">C5C51_07490</name>
    <name evidence="1" type="ORF">VT73_10615</name>
</gene>
<evidence type="ECO:0000313" key="4">
    <source>
        <dbReference type="Proteomes" id="UP000237966"/>
    </source>
</evidence>
<dbReference type="KEGG" id="rtc:APU90_09410"/>
<organism evidence="1 3">
    <name type="scientific">Rathayibacter toxicus</name>
    <dbReference type="NCBI Taxonomy" id="145458"/>
    <lineage>
        <taxon>Bacteria</taxon>
        <taxon>Bacillati</taxon>
        <taxon>Actinomycetota</taxon>
        <taxon>Actinomycetes</taxon>
        <taxon>Micrococcales</taxon>
        <taxon>Microbacteriaceae</taxon>
        <taxon>Rathayibacter</taxon>
    </lineage>
</organism>
<evidence type="ECO:0000313" key="3">
    <source>
        <dbReference type="Proteomes" id="UP000052979"/>
    </source>
</evidence>
<dbReference type="AlphaFoldDB" id="A0A0C5BAF1"/>
<dbReference type="EMBL" id="LBFI01000057">
    <property type="protein sequence ID" value="KKM44331.1"/>
    <property type="molecule type" value="Genomic_DNA"/>
</dbReference>
<dbReference type="Proteomes" id="UP000237966">
    <property type="component" value="Unassembled WGS sequence"/>
</dbReference>
<sequence>MIHRWQQWQGPDNQRKILIRNRKFFRSTLDGKKAVMHYCSRFSRVGIADVDVPLITPRRIGQHRERVGVIKRDDLGQSVTVPGVMGRKTPPLSILCPGGEDMTIAIAGKIDIKAAFGVRSTARSLREMKVKRIV</sequence>
<proteinExistence type="predicted"/>
<dbReference type="KEGG" id="rtx:TI83_07665"/>
<protein>
    <submittedName>
        <fullName evidence="1">Uncharacterized protein</fullName>
    </submittedName>
</protein>
<reference evidence="2 4" key="2">
    <citation type="submission" date="2018-02" db="EMBL/GenBank/DDBJ databases">
        <title>Bacteriophage NCPPB3778 and a type I-E CRISPR drive the evolution of the US Biological Select Agent, Rathayibacter toxicus.</title>
        <authorList>
            <person name="Davis E.W.II."/>
            <person name="Tabima J.F."/>
            <person name="Weisberg A.J."/>
            <person name="Lopes L.D."/>
            <person name="Wiseman M.S."/>
            <person name="Wiseman M.S."/>
            <person name="Pupko T."/>
            <person name="Belcher M.S."/>
            <person name="Sechler A.J."/>
            <person name="Tancos M.A."/>
            <person name="Schroeder B.K."/>
            <person name="Murray T.D."/>
            <person name="Luster D.G."/>
            <person name="Schneider W.L."/>
            <person name="Rogers E."/>
            <person name="Andreote F.D."/>
            <person name="Grunwald N.J."/>
            <person name="Putnam M.L."/>
            <person name="Chang J.H."/>
        </authorList>
    </citation>
    <scope>NUCLEOTIDE SEQUENCE [LARGE SCALE GENOMIC DNA]</scope>
    <source>
        <strain evidence="2 4">FH99</strain>
    </source>
</reference>
<dbReference type="EMBL" id="PSWU01000012">
    <property type="protein sequence ID" value="PPI14407.1"/>
    <property type="molecule type" value="Genomic_DNA"/>
</dbReference>
<accession>A0A0C5BAF1</accession>
<evidence type="ECO:0000313" key="1">
    <source>
        <dbReference type="EMBL" id="KKM44331.1"/>
    </source>
</evidence>